<comment type="cofactor">
    <cofactor evidence="1">
        <name>Mn(2+)</name>
        <dbReference type="ChEBI" id="CHEBI:29035"/>
    </cofactor>
</comment>
<reference evidence="9 10" key="1">
    <citation type="journal article" date="2014" name="BMC Genomics">
        <title>Comparative genome sequencing reveals chemotype-specific gene clusters in the toxigenic black mold Stachybotrys.</title>
        <authorList>
            <person name="Semeiks J."/>
            <person name="Borek D."/>
            <person name="Otwinowski Z."/>
            <person name="Grishin N.V."/>
        </authorList>
    </citation>
    <scope>NUCLEOTIDE SEQUENCE [LARGE SCALE GENOMIC DNA]</scope>
    <source>
        <strain evidence="10">CBS 109288 / IBT 7711</strain>
    </source>
</reference>
<accession>A0A084ASY7</accession>
<evidence type="ECO:0000259" key="8">
    <source>
        <dbReference type="PROSITE" id="PS51462"/>
    </source>
</evidence>
<evidence type="ECO:0000313" key="9">
    <source>
        <dbReference type="EMBL" id="KEY68416.1"/>
    </source>
</evidence>
<dbReference type="InterPro" id="IPR015797">
    <property type="entry name" value="NUDIX_hydrolase-like_dom_sf"/>
</dbReference>
<dbReference type="Pfam" id="PF00293">
    <property type="entry name" value="NUDIX"/>
    <property type="match status" value="1"/>
</dbReference>
<proteinExistence type="predicted"/>
<dbReference type="SUPFAM" id="SSF55811">
    <property type="entry name" value="Nudix"/>
    <property type="match status" value="1"/>
</dbReference>
<evidence type="ECO:0000256" key="5">
    <source>
        <dbReference type="ARBA" id="ARBA00022842"/>
    </source>
</evidence>
<evidence type="ECO:0000256" key="1">
    <source>
        <dbReference type="ARBA" id="ARBA00001936"/>
    </source>
</evidence>
<organism evidence="9 10">
    <name type="scientific">Stachybotrys chartarum (strain CBS 109288 / IBT 7711)</name>
    <name type="common">Toxic black mold</name>
    <name type="synonym">Stilbospora chartarum</name>
    <dbReference type="NCBI Taxonomy" id="1280523"/>
    <lineage>
        <taxon>Eukaryota</taxon>
        <taxon>Fungi</taxon>
        <taxon>Dikarya</taxon>
        <taxon>Ascomycota</taxon>
        <taxon>Pezizomycotina</taxon>
        <taxon>Sordariomycetes</taxon>
        <taxon>Hypocreomycetidae</taxon>
        <taxon>Hypocreales</taxon>
        <taxon>Stachybotryaceae</taxon>
        <taxon>Stachybotrys</taxon>
    </lineage>
</organism>
<protein>
    <recommendedName>
        <fullName evidence="8">Nudix hydrolase domain-containing protein</fullName>
    </recommendedName>
</protein>
<dbReference type="Proteomes" id="UP000028045">
    <property type="component" value="Unassembled WGS sequence"/>
</dbReference>
<dbReference type="PANTHER" id="PTHR12318">
    <property type="entry name" value="TESTOSTERONE-REGULATED PROTEIN RP2"/>
    <property type="match status" value="1"/>
</dbReference>
<feature type="domain" description="Nudix hydrolase" evidence="8">
    <location>
        <begin position="98"/>
        <end position="297"/>
    </location>
</feature>
<dbReference type="EMBL" id="KL648579">
    <property type="protein sequence ID" value="KEY68416.1"/>
    <property type="molecule type" value="Genomic_DNA"/>
</dbReference>
<dbReference type="GO" id="GO:0005739">
    <property type="term" value="C:mitochondrion"/>
    <property type="evidence" value="ECO:0007669"/>
    <property type="project" value="TreeGrafter"/>
</dbReference>
<name>A0A084ASY7_STACB</name>
<dbReference type="GO" id="GO:0046872">
    <property type="term" value="F:metal ion binding"/>
    <property type="evidence" value="ECO:0007669"/>
    <property type="project" value="UniProtKB-KW"/>
</dbReference>
<dbReference type="PANTHER" id="PTHR12318:SF0">
    <property type="entry name" value="ACYL-COENZYME A DIPHOSPHATASE NUDT19"/>
    <property type="match status" value="1"/>
</dbReference>
<dbReference type="InterPro" id="IPR039121">
    <property type="entry name" value="NUDT19"/>
</dbReference>
<dbReference type="Gene3D" id="3.90.79.10">
    <property type="entry name" value="Nucleoside Triphosphate Pyrophosphohydrolase"/>
    <property type="match status" value="1"/>
</dbReference>
<evidence type="ECO:0000256" key="2">
    <source>
        <dbReference type="ARBA" id="ARBA00001946"/>
    </source>
</evidence>
<feature type="non-terminal residue" evidence="9">
    <location>
        <position position="1"/>
    </location>
</feature>
<evidence type="ECO:0000256" key="7">
    <source>
        <dbReference type="SAM" id="MobiDB-lite"/>
    </source>
</evidence>
<comment type="cofactor">
    <cofactor evidence="2">
        <name>Mg(2+)</name>
        <dbReference type="ChEBI" id="CHEBI:18420"/>
    </cofactor>
</comment>
<keyword evidence="5" id="KW-0460">Magnesium</keyword>
<dbReference type="CDD" id="cd18870">
    <property type="entry name" value="NUDIX_AcylCoAdiphos_Nudt19"/>
    <property type="match status" value="1"/>
</dbReference>
<dbReference type="PROSITE" id="PS51462">
    <property type="entry name" value="NUDIX"/>
    <property type="match status" value="1"/>
</dbReference>
<feature type="region of interest" description="Disordered" evidence="7">
    <location>
        <begin position="74"/>
        <end position="99"/>
    </location>
</feature>
<dbReference type="OrthoDB" id="1695362at2759"/>
<evidence type="ECO:0000256" key="4">
    <source>
        <dbReference type="ARBA" id="ARBA00022801"/>
    </source>
</evidence>
<keyword evidence="6" id="KW-0464">Manganese</keyword>
<keyword evidence="4" id="KW-0378">Hydrolase</keyword>
<feature type="compositionally biased region" description="Low complexity" evidence="7">
    <location>
        <begin position="77"/>
        <end position="95"/>
    </location>
</feature>
<evidence type="ECO:0000256" key="3">
    <source>
        <dbReference type="ARBA" id="ARBA00022723"/>
    </source>
</evidence>
<sequence length="429" mass="46779">VERLCAVLWTSAQEVKATSPAAITRINTNEPEHELHKAHPHTHHRQTMPPRTAFPFSALPIPRSIIRTPRATALFFPSPRRPSSSSSSTTTAPPAYMEPRPSSSVILVSATNEVLLLHRVHTSTSFASAHVFPGGNLDARHDGDVPAAGSPARHADGEAYRRAAVRETFEETGILLAKGPGGALLDLSLEERDVARRRVHAGEVGFGEWLAQVGGVADTDGLIPFTRWLTPATVPKRFTTQMYLYLLPIARTGIPSSLLIPTPDGGVEHTAALFAAPQTFLAQAAAGAITLFPPQVYLLTLLARFFAGAGDASLEEAPLHYTAQRRRLRAFLRAVPTAETDRGRQHATAHIPWADKLISPHTLFIRESDKRIVLGLDKAGPELKGQARGGDWENVALVRFTKAGPSEVEIRRREDVLEEERRFKAGSKL</sequence>
<keyword evidence="3" id="KW-0479">Metal-binding</keyword>
<dbReference type="InterPro" id="IPR000086">
    <property type="entry name" value="NUDIX_hydrolase_dom"/>
</dbReference>
<gene>
    <name evidence="9" type="ORF">S7711_01192</name>
</gene>
<dbReference type="HOGENOM" id="CLU_018689_0_0_1"/>
<keyword evidence="10" id="KW-1185">Reference proteome</keyword>
<evidence type="ECO:0000313" key="10">
    <source>
        <dbReference type="Proteomes" id="UP000028045"/>
    </source>
</evidence>
<dbReference type="AlphaFoldDB" id="A0A084ASY7"/>
<evidence type="ECO:0000256" key="6">
    <source>
        <dbReference type="ARBA" id="ARBA00023211"/>
    </source>
</evidence>
<dbReference type="GO" id="GO:0016818">
    <property type="term" value="F:hydrolase activity, acting on acid anhydrides, in phosphorus-containing anhydrides"/>
    <property type="evidence" value="ECO:0007669"/>
    <property type="project" value="InterPro"/>
</dbReference>